<dbReference type="OrthoDB" id="182489at2"/>
<evidence type="ECO:0000256" key="3">
    <source>
        <dbReference type="ARBA" id="ARBA00023163"/>
    </source>
</evidence>
<keyword evidence="1" id="KW-0805">Transcription regulation</keyword>
<dbReference type="Pfam" id="PF13191">
    <property type="entry name" value="AAA_16"/>
    <property type="match status" value="1"/>
</dbReference>
<name>A0A4S4C5Y0_9BACL</name>
<dbReference type="PRINTS" id="PR00038">
    <property type="entry name" value="HTHLUXR"/>
</dbReference>
<dbReference type="InterPro" id="IPR036388">
    <property type="entry name" value="WH-like_DNA-bd_sf"/>
</dbReference>
<dbReference type="Gene3D" id="1.10.10.10">
    <property type="entry name" value="Winged helix-like DNA-binding domain superfamily/Winged helix DNA-binding domain"/>
    <property type="match status" value="1"/>
</dbReference>
<dbReference type="PANTHER" id="PTHR44688">
    <property type="entry name" value="DNA-BINDING TRANSCRIPTIONAL ACTIVATOR DEVR_DOSR"/>
    <property type="match status" value="1"/>
</dbReference>
<sequence length="737" mass="83462">MGADAREDRDRLADLLKKCQRADVFLYTEISQGAENAIAAGSVMNRGNGEVRIVYPATGSESLKELSGDRDRLFLVGREEPMELFGRFLSEESGERRCELWNIYGTGGVGKSCLLDSFRLLALQSGALALWVDSRDFHHKGEQLCRQLLRQLPDERAGAQAGHDPQTDPLEQCISGLQRHAASAKIVIALDTYEEMGELDGWLREQFFRRLPDNVLLLVVGRYKLKDKWIVSPVLRERMRFIPLGNLSREQCADYLRSSGITEEETIEIIWRKTRGHPLALSLAAFVRIRSEWTDSAMDEAEWFDHLAKAWLREVPDPSLRKMVEAAAVLLHVNRELLQFVLDTEVDDEAFERLISLSFVRRTDRGWMLHDLVRAAMRKQLEERAPSYYEQLRGRSAHHFAARIRHSSAYRNTEWEVGELFYYTGSSMVRTFIQTHDRGRYAWETPTLADIEEGEEYLRRRGEQATPLEFSVFDPETDERHEDFAGEEEMKLTVKQVDLRALIELDRQAVKLLRSSEGEVIGVAAIVPIHSATLAYLRADPFAGPYLDSLTAAERKLLNVAPPGQAGWFIRTIDIADWRNQDLIAEAMYLIFSYMCSGGIFVASPPPLPFFSVSHQEVGFQVVPGVVHCNYDGRTPTPTYVLDTRGEKLEKYLEFLLQRGGYPSKLAVPGSAGDKLTSREQEIAGLILDGLTNLEIAAELYVSEITVKKHVSSIYRKLEVKGRGQLIKLLVGKPVGA</sequence>
<dbReference type="SMART" id="SM00421">
    <property type="entry name" value="HTH_LUXR"/>
    <property type="match status" value="1"/>
</dbReference>
<dbReference type="Gene3D" id="3.40.50.300">
    <property type="entry name" value="P-loop containing nucleotide triphosphate hydrolases"/>
    <property type="match status" value="1"/>
</dbReference>
<dbReference type="InterPro" id="IPR027417">
    <property type="entry name" value="P-loop_NTPase"/>
</dbReference>
<dbReference type="GO" id="GO:0003677">
    <property type="term" value="F:DNA binding"/>
    <property type="evidence" value="ECO:0007669"/>
    <property type="project" value="UniProtKB-KW"/>
</dbReference>
<evidence type="ECO:0000256" key="2">
    <source>
        <dbReference type="ARBA" id="ARBA00023125"/>
    </source>
</evidence>
<dbReference type="SUPFAM" id="SSF52540">
    <property type="entry name" value="P-loop containing nucleoside triphosphate hydrolases"/>
    <property type="match status" value="1"/>
</dbReference>
<dbReference type="PROSITE" id="PS00622">
    <property type="entry name" value="HTH_LUXR_1"/>
    <property type="match status" value="1"/>
</dbReference>
<evidence type="ECO:0000313" key="6">
    <source>
        <dbReference type="Proteomes" id="UP000310636"/>
    </source>
</evidence>
<accession>A0A4S4C5Y0</accession>
<evidence type="ECO:0000256" key="1">
    <source>
        <dbReference type="ARBA" id="ARBA00023015"/>
    </source>
</evidence>
<feature type="domain" description="HTH luxR-type" evidence="4">
    <location>
        <begin position="669"/>
        <end position="734"/>
    </location>
</feature>
<dbReference type="AlphaFoldDB" id="A0A4S4C5Y0"/>
<dbReference type="Pfam" id="PF00196">
    <property type="entry name" value="GerE"/>
    <property type="match status" value="1"/>
</dbReference>
<protein>
    <submittedName>
        <fullName evidence="5">Helix-turn-helix transcriptional regulator</fullName>
    </submittedName>
</protein>
<dbReference type="InterPro" id="IPR041664">
    <property type="entry name" value="AAA_16"/>
</dbReference>
<dbReference type="Proteomes" id="UP000310636">
    <property type="component" value="Unassembled WGS sequence"/>
</dbReference>
<gene>
    <name evidence="5" type="ORF">E6C55_05185</name>
</gene>
<evidence type="ECO:0000313" key="5">
    <source>
        <dbReference type="EMBL" id="THF83251.1"/>
    </source>
</evidence>
<dbReference type="CDD" id="cd06170">
    <property type="entry name" value="LuxR_C_like"/>
    <property type="match status" value="1"/>
</dbReference>
<keyword evidence="6" id="KW-1185">Reference proteome</keyword>
<reference evidence="5 6" key="1">
    <citation type="submission" date="2019-04" db="EMBL/GenBank/DDBJ databases">
        <title>Cohnella sp. nov. isolated from preserved vegetables.</title>
        <authorList>
            <person name="Lin S.-Y."/>
            <person name="Hung M.-H."/>
            <person name="Young C.-C."/>
        </authorList>
    </citation>
    <scope>NUCLEOTIDE SEQUENCE [LARGE SCALE GENOMIC DNA]</scope>
    <source>
        <strain evidence="5 6">CC-MHH1044</strain>
    </source>
</reference>
<organism evidence="5 6">
    <name type="scientific">Cohnella fermenti</name>
    <dbReference type="NCBI Taxonomy" id="2565925"/>
    <lineage>
        <taxon>Bacteria</taxon>
        <taxon>Bacillati</taxon>
        <taxon>Bacillota</taxon>
        <taxon>Bacilli</taxon>
        <taxon>Bacillales</taxon>
        <taxon>Paenibacillaceae</taxon>
        <taxon>Cohnella</taxon>
    </lineage>
</organism>
<dbReference type="GO" id="GO:0006355">
    <property type="term" value="P:regulation of DNA-templated transcription"/>
    <property type="evidence" value="ECO:0007669"/>
    <property type="project" value="InterPro"/>
</dbReference>
<dbReference type="PROSITE" id="PS50043">
    <property type="entry name" value="HTH_LUXR_2"/>
    <property type="match status" value="1"/>
</dbReference>
<dbReference type="EMBL" id="SSOB01000005">
    <property type="protein sequence ID" value="THF83251.1"/>
    <property type="molecule type" value="Genomic_DNA"/>
</dbReference>
<dbReference type="PANTHER" id="PTHR44688:SF16">
    <property type="entry name" value="DNA-BINDING TRANSCRIPTIONAL ACTIVATOR DEVR_DOSR"/>
    <property type="match status" value="1"/>
</dbReference>
<keyword evidence="3" id="KW-0804">Transcription</keyword>
<evidence type="ECO:0000259" key="4">
    <source>
        <dbReference type="PROSITE" id="PS50043"/>
    </source>
</evidence>
<comment type="caution">
    <text evidence="5">The sequence shown here is derived from an EMBL/GenBank/DDBJ whole genome shotgun (WGS) entry which is preliminary data.</text>
</comment>
<proteinExistence type="predicted"/>
<dbReference type="SUPFAM" id="SSF46894">
    <property type="entry name" value="C-terminal effector domain of the bipartite response regulators"/>
    <property type="match status" value="1"/>
</dbReference>
<keyword evidence="2" id="KW-0238">DNA-binding</keyword>
<dbReference type="InterPro" id="IPR000792">
    <property type="entry name" value="Tscrpt_reg_LuxR_C"/>
</dbReference>
<dbReference type="InterPro" id="IPR016032">
    <property type="entry name" value="Sig_transdc_resp-reg_C-effctor"/>
</dbReference>